<dbReference type="GO" id="GO:0005524">
    <property type="term" value="F:ATP binding"/>
    <property type="evidence" value="ECO:0007669"/>
    <property type="project" value="UniProtKB-KW"/>
</dbReference>
<proteinExistence type="inferred from homology"/>
<protein>
    <recommendedName>
        <fullName evidence="10">Polymerase nucleotidyl transferase domain-containing protein</fullName>
    </recommendedName>
</protein>
<dbReference type="CDD" id="cd05403">
    <property type="entry name" value="NT_KNTase_like"/>
    <property type="match status" value="1"/>
</dbReference>
<comment type="cofactor">
    <cofactor evidence="1">
        <name>Mg(2+)</name>
        <dbReference type="ChEBI" id="CHEBI:18420"/>
    </cofactor>
</comment>
<dbReference type="GO" id="GO:0016779">
    <property type="term" value="F:nucleotidyltransferase activity"/>
    <property type="evidence" value="ECO:0007669"/>
    <property type="project" value="UniProtKB-KW"/>
</dbReference>
<evidence type="ECO:0000256" key="9">
    <source>
        <dbReference type="ARBA" id="ARBA00038276"/>
    </source>
</evidence>
<reference evidence="11 12" key="1">
    <citation type="journal article" date="2016" name="Environ. Microbiol.">
        <title>Genomic resolution of a cold subsurface aquifer community provides metabolic insights for novel microbes adapted to high CO concentrations.</title>
        <authorList>
            <person name="Probst A.J."/>
            <person name="Castelle C.J."/>
            <person name="Singh A."/>
            <person name="Brown C.T."/>
            <person name="Anantharaman K."/>
            <person name="Sharon I."/>
            <person name="Hug L.A."/>
            <person name="Burstein D."/>
            <person name="Emerson J.B."/>
            <person name="Thomas B.C."/>
            <person name="Banfield J.F."/>
        </authorList>
    </citation>
    <scope>NUCLEOTIDE SEQUENCE [LARGE SCALE GENOMIC DNA]</scope>
    <source>
        <strain evidence="11">CG1_02_38_46</strain>
    </source>
</reference>
<evidence type="ECO:0000256" key="2">
    <source>
        <dbReference type="ARBA" id="ARBA00022649"/>
    </source>
</evidence>
<dbReference type="InterPro" id="IPR043519">
    <property type="entry name" value="NT_sf"/>
</dbReference>
<keyword evidence="8" id="KW-0460">Magnesium</keyword>
<dbReference type="Proteomes" id="UP000182278">
    <property type="component" value="Unassembled WGS sequence"/>
</dbReference>
<name>A0A1J4SFI8_9BACT</name>
<dbReference type="GO" id="GO:0046872">
    <property type="term" value="F:metal ion binding"/>
    <property type="evidence" value="ECO:0007669"/>
    <property type="project" value="UniProtKB-KW"/>
</dbReference>
<evidence type="ECO:0000256" key="7">
    <source>
        <dbReference type="ARBA" id="ARBA00022840"/>
    </source>
</evidence>
<comment type="similarity">
    <text evidence="9">Belongs to the MntA antitoxin family.</text>
</comment>
<dbReference type="AlphaFoldDB" id="A0A1J4SFI8"/>
<keyword evidence="3" id="KW-0808">Transferase</keyword>
<dbReference type="EMBL" id="MNUO01000075">
    <property type="protein sequence ID" value="OIN96846.1"/>
    <property type="molecule type" value="Genomic_DNA"/>
</dbReference>
<evidence type="ECO:0000313" key="12">
    <source>
        <dbReference type="Proteomes" id="UP000182278"/>
    </source>
</evidence>
<dbReference type="Pfam" id="PF01909">
    <property type="entry name" value="NTP_transf_2"/>
    <property type="match status" value="1"/>
</dbReference>
<feature type="domain" description="Polymerase nucleotidyl transferase" evidence="10">
    <location>
        <begin position="18"/>
        <end position="97"/>
    </location>
</feature>
<dbReference type="Gene3D" id="3.30.460.10">
    <property type="entry name" value="Beta Polymerase, domain 2"/>
    <property type="match status" value="1"/>
</dbReference>
<sequence>MKTKKLTSKEILDILKHHRSVLRKYRVKKIGLFGSYTRGEQKKDSDIDFLVEFDRSNFDNFMDLVFYLEDLFDREIELITNGNISPYILPYVKKEIKWYETEPAVSQTHPR</sequence>
<dbReference type="STRING" id="1817893.AUJ66_05100"/>
<dbReference type="InterPro" id="IPR002934">
    <property type="entry name" value="Polymerase_NTP_transf_dom"/>
</dbReference>
<keyword evidence="2" id="KW-1277">Toxin-antitoxin system</keyword>
<evidence type="ECO:0000259" key="10">
    <source>
        <dbReference type="Pfam" id="PF01909"/>
    </source>
</evidence>
<gene>
    <name evidence="11" type="ORF">AUJ66_05100</name>
</gene>
<dbReference type="PANTHER" id="PTHR33571">
    <property type="entry name" value="SSL8005 PROTEIN"/>
    <property type="match status" value="1"/>
</dbReference>
<dbReference type="InterPro" id="IPR052038">
    <property type="entry name" value="Type-VII_TA_antitoxin"/>
</dbReference>
<evidence type="ECO:0000256" key="8">
    <source>
        <dbReference type="ARBA" id="ARBA00022842"/>
    </source>
</evidence>
<dbReference type="SUPFAM" id="SSF81301">
    <property type="entry name" value="Nucleotidyltransferase"/>
    <property type="match status" value="1"/>
</dbReference>
<evidence type="ECO:0000256" key="1">
    <source>
        <dbReference type="ARBA" id="ARBA00001946"/>
    </source>
</evidence>
<keyword evidence="5" id="KW-0479">Metal-binding</keyword>
<keyword evidence="7" id="KW-0067">ATP-binding</keyword>
<keyword evidence="4" id="KW-0548">Nucleotidyltransferase</keyword>
<comment type="caution">
    <text evidence="11">The sequence shown here is derived from an EMBL/GenBank/DDBJ whole genome shotgun (WGS) entry which is preliminary data.</text>
</comment>
<evidence type="ECO:0000256" key="4">
    <source>
        <dbReference type="ARBA" id="ARBA00022695"/>
    </source>
</evidence>
<evidence type="ECO:0000256" key="6">
    <source>
        <dbReference type="ARBA" id="ARBA00022741"/>
    </source>
</evidence>
<evidence type="ECO:0000256" key="5">
    <source>
        <dbReference type="ARBA" id="ARBA00022723"/>
    </source>
</evidence>
<keyword evidence="6" id="KW-0547">Nucleotide-binding</keyword>
<organism evidence="11 12">
    <name type="scientific">Candidatus Desantisbacteria bacterium CG1_02_38_46</name>
    <dbReference type="NCBI Taxonomy" id="1817893"/>
    <lineage>
        <taxon>Bacteria</taxon>
        <taxon>Candidatus Desantisiibacteriota</taxon>
    </lineage>
</organism>
<evidence type="ECO:0000313" key="11">
    <source>
        <dbReference type="EMBL" id="OIN96846.1"/>
    </source>
</evidence>
<dbReference type="PANTHER" id="PTHR33571:SF14">
    <property type="entry name" value="PROTEIN ADENYLYLTRANSFERASE MJ0435-RELATED"/>
    <property type="match status" value="1"/>
</dbReference>
<accession>A0A1J4SFI8</accession>
<evidence type="ECO:0000256" key="3">
    <source>
        <dbReference type="ARBA" id="ARBA00022679"/>
    </source>
</evidence>